<dbReference type="InterPro" id="IPR031396">
    <property type="entry name" value="SepA"/>
</dbReference>
<evidence type="ECO:0000256" key="6">
    <source>
        <dbReference type="ARBA" id="ARBA00022692"/>
    </source>
</evidence>
<protein>
    <recommendedName>
        <fullName evidence="3 9">Multidrug resistance efflux pump SepA</fullName>
    </recommendedName>
    <alternativeName>
        <fullName evidence="9">Antiseptic resistance protein SepA</fullName>
    </alternativeName>
</protein>
<comment type="similarity">
    <text evidence="2 9">Belongs to the multidrug resistance efflux pump SepA family.</text>
</comment>
<name>A0A6B3W0X9_9BACI</name>
<comment type="function">
    <text evidence="9">Involved in multidrug efflux.</text>
</comment>
<feature type="transmembrane region" description="Helical" evidence="9">
    <location>
        <begin position="100"/>
        <end position="119"/>
    </location>
</feature>
<evidence type="ECO:0000256" key="4">
    <source>
        <dbReference type="ARBA" id="ARBA00022448"/>
    </source>
</evidence>
<dbReference type="Proteomes" id="UP000570010">
    <property type="component" value="Unassembled WGS sequence"/>
</dbReference>
<keyword evidence="4 9" id="KW-0813">Transport</keyword>
<sequence>MSSEFNKKIDKSVIIAISIVVLMVAVITTVFVLMPLFGMYGLYNILAKFNFVEIQFYDRLSKNVVYFGFLLFVIYIVGVFVEILIKISIKMLKFETTKKVLVGSYVVQLSLSITIFKGIVEKSFSRIDLSWSGTILVFTVIYLFFYAISDDHKLIKKS</sequence>
<keyword evidence="8 9" id="KW-0472">Membrane</keyword>
<dbReference type="GO" id="GO:0005886">
    <property type="term" value="C:plasma membrane"/>
    <property type="evidence" value="ECO:0007669"/>
    <property type="project" value="UniProtKB-SubCell"/>
</dbReference>
<dbReference type="Proteomes" id="UP000472971">
    <property type="component" value="Unassembled WGS sequence"/>
</dbReference>
<evidence type="ECO:0000313" key="13">
    <source>
        <dbReference type="Proteomes" id="UP000570010"/>
    </source>
</evidence>
<dbReference type="EMBL" id="JAAIWN010000016">
    <property type="protein sequence ID" value="NEY81521.1"/>
    <property type="molecule type" value="Genomic_DNA"/>
</dbReference>
<evidence type="ECO:0000256" key="7">
    <source>
        <dbReference type="ARBA" id="ARBA00022989"/>
    </source>
</evidence>
<feature type="transmembrane region" description="Helical" evidence="9">
    <location>
        <begin position="131"/>
        <end position="148"/>
    </location>
</feature>
<keyword evidence="6 9" id="KW-0812">Transmembrane</keyword>
<dbReference type="Pfam" id="PF17080">
    <property type="entry name" value="SepA"/>
    <property type="match status" value="1"/>
</dbReference>
<evidence type="ECO:0000313" key="10">
    <source>
        <dbReference type="EMBL" id="MBA4537264.1"/>
    </source>
</evidence>
<accession>A0A6B3W0X9</accession>
<keyword evidence="12" id="KW-1185">Reference proteome</keyword>
<comment type="caution">
    <text evidence="11">The sequence shown here is derived from an EMBL/GenBank/DDBJ whole genome shotgun (WGS) entry which is preliminary data.</text>
</comment>
<feature type="transmembrane region" description="Helical" evidence="9">
    <location>
        <begin position="12"/>
        <end position="43"/>
    </location>
</feature>
<reference evidence="11 12" key="1">
    <citation type="submission" date="2020-02" db="EMBL/GenBank/DDBJ databases">
        <title>Bacillus aquiflavi sp. nov., isolated from yellow water of strong flavor Chinese baijiu in Yibin region of China.</title>
        <authorList>
            <person name="Xie J."/>
        </authorList>
    </citation>
    <scope>NUCLEOTIDE SEQUENCE [LARGE SCALE GENOMIC DNA]</scope>
    <source>
        <strain evidence="11 12">3H-10</strain>
    </source>
</reference>
<evidence type="ECO:0000313" key="12">
    <source>
        <dbReference type="Proteomes" id="UP000472971"/>
    </source>
</evidence>
<dbReference type="RefSeq" id="WP_163241911.1">
    <property type="nucleotide sequence ID" value="NZ_JAAIWN010000016.1"/>
</dbReference>
<keyword evidence="7 9" id="KW-1133">Transmembrane helix</keyword>
<evidence type="ECO:0000256" key="5">
    <source>
        <dbReference type="ARBA" id="ARBA00022475"/>
    </source>
</evidence>
<keyword evidence="5" id="KW-1003">Cell membrane</keyword>
<dbReference type="EMBL" id="JACEIO010000018">
    <property type="protein sequence ID" value="MBA4537264.1"/>
    <property type="molecule type" value="Genomic_DNA"/>
</dbReference>
<dbReference type="AlphaFoldDB" id="A0A6B3W0X9"/>
<evidence type="ECO:0000313" key="11">
    <source>
        <dbReference type="EMBL" id="NEY81521.1"/>
    </source>
</evidence>
<feature type="transmembrane region" description="Helical" evidence="9">
    <location>
        <begin position="63"/>
        <end position="88"/>
    </location>
</feature>
<gene>
    <name evidence="9" type="primary">sepA</name>
    <name evidence="11" type="ORF">G4D64_08335</name>
    <name evidence="10" type="ORF">H1Z61_08940</name>
</gene>
<comment type="subcellular location">
    <subcellularLocation>
        <location evidence="1 9">Cell membrane</location>
        <topology evidence="1 9">Multi-pass membrane protein</topology>
    </subcellularLocation>
</comment>
<evidence type="ECO:0000256" key="1">
    <source>
        <dbReference type="ARBA" id="ARBA00004651"/>
    </source>
</evidence>
<evidence type="ECO:0000256" key="2">
    <source>
        <dbReference type="ARBA" id="ARBA00006238"/>
    </source>
</evidence>
<organism evidence="11 12">
    <name type="scientific">Bacillus aquiflavi</name>
    <dbReference type="NCBI Taxonomy" id="2672567"/>
    <lineage>
        <taxon>Bacteria</taxon>
        <taxon>Bacillati</taxon>
        <taxon>Bacillota</taxon>
        <taxon>Bacilli</taxon>
        <taxon>Bacillales</taxon>
        <taxon>Bacillaceae</taxon>
        <taxon>Bacillus</taxon>
    </lineage>
</organism>
<proteinExistence type="inferred from homology"/>
<evidence type="ECO:0000256" key="9">
    <source>
        <dbReference type="RuleBase" id="RU362138"/>
    </source>
</evidence>
<evidence type="ECO:0000256" key="3">
    <source>
        <dbReference type="ARBA" id="ARBA00016025"/>
    </source>
</evidence>
<evidence type="ECO:0000256" key="8">
    <source>
        <dbReference type="ARBA" id="ARBA00023136"/>
    </source>
</evidence>
<reference evidence="10 13" key="2">
    <citation type="submission" date="2020-07" db="EMBL/GenBank/DDBJ databases">
        <authorList>
            <person name="Feng H."/>
        </authorList>
    </citation>
    <scope>NUCLEOTIDE SEQUENCE [LARGE SCALE GENOMIC DNA]</scope>
    <source>
        <strain evidence="10">S-12</strain>
        <strain evidence="13">s-12</strain>
    </source>
</reference>